<gene>
    <name evidence="3" type="ordered locus">BAV3078</name>
</gene>
<dbReference type="InterPro" id="IPR003362">
    <property type="entry name" value="Bact_transf"/>
</dbReference>
<dbReference type="HOGENOM" id="CLU_024920_1_4_4"/>
<dbReference type="Pfam" id="PF02397">
    <property type="entry name" value="Bac_transf"/>
    <property type="match status" value="1"/>
</dbReference>
<proteinExistence type="inferred from homology"/>
<reference evidence="3 4" key="1">
    <citation type="journal article" date="2006" name="J. Bacteriol.">
        <title>Comparison of the genome sequence of the poultry pathogen Bordetella avium with those of B. bronchiseptica, B. pertussis, and B. parapertussis reveals extensive diversity in surface structures associated with host interaction.</title>
        <authorList>
            <person name="Sebaihia M."/>
            <person name="Preston A."/>
            <person name="Maskell D.J."/>
            <person name="Kuzmiak H."/>
            <person name="Connell T.D."/>
            <person name="King N.D."/>
            <person name="Orndorff P.E."/>
            <person name="Miyamoto D.M."/>
            <person name="Thomson N.R."/>
            <person name="Harris D."/>
            <person name="Goble A."/>
            <person name="Lord A."/>
            <person name="Murphy L."/>
            <person name="Quail M.A."/>
            <person name="Rutter S."/>
            <person name="Squares R."/>
            <person name="Squares S."/>
            <person name="Woodward J."/>
            <person name="Parkhill J."/>
            <person name="Temple L.M."/>
        </authorList>
    </citation>
    <scope>NUCLEOTIDE SEQUENCE [LARGE SCALE GENOMIC DNA]</scope>
    <source>
        <strain evidence="3 4">197N</strain>
    </source>
</reference>
<feature type="domain" description="Bacterial sugar transferase" evidence="2">
    <location>
        <begin position="4"/>
        <end position="169"/>
    </location>
</feature>
<dbReference type="AlphaFoldDB" id="Q2KUH2"/>
<dbReference type="EMBL" id="AM167904">
    <property type="protein sequence ID" value="CAJ50688.1"/>
    <property type="molecule type" value="Genomic_DNA"/>
</dbReference>
<dbReference type="PANTHER" id="PTHR30576">
    <property type="entry name" value="COLANIC BIOSYNTHESIS UDP-GLUCOSE LIPID CARRIER TRANSFERASE"/>
    <property type="match status" value="1"/>
</dbReference>
<keyword evidence="4" id="KW-1185">Reference proteome</keyword>
<accession>Q2KUH2</accession>
<evidence type="ECO:0000313" key="3">
    <source>
        <dbReference type="EMBL" id="CAJ50688.1"/>
    </source>
</evidence>
<dbReference type="PANTHER" id="PTHR30576:SF8">
    <property type="entry name" value="UNDECAPRENYL-PHOSPHATE GALACTOSE PHOSPHOTRANSFERASE"/>
    <property type="match status" value="1"/>
</dbReference>
<dbReference type="Proteomes" id="UP000001977">
    <property type="component" value="Chromosome"/>
</dbReference>
<dbReference type="KEGG" id="bav:BAV3078"/>
<organism evidence="3 4">
    <name type="scientific">Bordetella avium (strain 197N)</name>
    <dbReference type="NCBI Taxonomy" id="360910"/>
    <lineage>
        <taxon>Bacteria</taxon>
        <taxon>Pseudomonadati</taxon>
        <taxon>Pseudomonadota</taxon>
        <taxon>Betaproteobacteria</taxon>
        <taxon>Burkholderiales</taxon>
        <taxon>Alcaligenaceae</taxon>
        <taxon>Bordetella</taxon>
    </lineage>
</organism>
<name>Q2KUH2_BORA1</name>
<sequence length="193" mass="22096">MRRILALVLLLLLSPLLVLLALLVLCAHGWPVLFTQERAGLHGRPFRLYKFRSMRTPSYPGESDEARLTRFGRWLRRTSLDELPGLWNVLTGDMNFIGPRPLPTVYVARCTPEQRRRYALRPGITGWAQVHGRNALDWESRFRLDCWYVDHASWCVDLRILWLTLRVVLTGAGVSAPGQATCAEFLPDKDGRS</sequence>
<evidence type="ECO:0000313" key="4">
    <source>
        <dbReference type="Proteomes" id="UP000001977"/>
    </source>
</evidence>
<evidence type="ECO:0000256" key="1">
    <source>
        <dbReference type="ARBA" id="ARBA00006464"/>
    </source>
</evidence>
<dbReference type="RefSeq" id="WP_012418716.1">
    <property type="nucleotide sequence ID" value="NC_010645.1"/>
</dbReference>
<protein>
    <submittedName>
        <fullName evidence="3">Exopolysaccharide biosynthesis glycosyl transferase</fullName>
    </submittedName>
</protein>
<dbReference type="OrthoDB" id="9808602at2"/>
<dbReference type="STRING" id="360910.BAV3078"/>
<dbReference type="GeneID" id="92933664"/>
<keyword evidence="3" id="KW-0808">Transferase</keyword>
<dbReference type="GO" id="GO:0016780">
    <property type="term" value="F:phosphotransferase activity, for other substituted phosphate groups"/>
    <property type="evidence" value="ECO:0007669"/>
    <property type="project" value="TreeGrafter"/>
</dbReference>
<evidence type="ECO:0000259" key="2">
    <source>
        <dbReference type="Pfam" id="PF02397"/>
    </source>
</evidence>
<comment type="similarity">
    <text evidence="1">Belongs to the bacterial sugar transferase family.</text>
</comment>
<dbReference type="eggNOG" id="COG2148">
    <property type="taxonomic scope" value="Bacteria"/>
</dbReference>